<evidence type="ECO:0000313" key="1">
    <source>
        <dbReference type="EMBL" id="KAI8421147.1"/>
    </source>
</evidence>
<evidence type="ECO:0000313" key="2">
    <source>
        <dbReference type="Proteomes" id="UP001064048"/>
    </source>
</evidence>
<reference evidence="1 2" key="1">
    <citation type="journal article" date="2022" name="Genome Biol. Evol.">
        <title>The Spruce Budworm Genome: Reconstructing the Evolutionary History of Antifreeze Proteins.</title>
        <authorList>
            <person name="Beliveau C."/>
            <person name="Gagne P."/>
            <person name="Picq S."/>
            <person name="Vernygora O."/>
            <person name="Keeling C.I."/>
            <person name="Pinkney K."/>
            <person name="Doucet D."/>
            <person name="Wen F."/>
            <person name="Johnston J.S."/>
            <person name="Maaroufi H."/>
            <person name="Boyle B."/>
            <person name="Laroche J."/>
            <person name="Dewar K."/>
            <person name="Juretic N."/>
            <person name="Blackburn G."/>
            <person name="Nisole A."/>
            <person name="Brunet B."/>
            <person name="Brandao M."/>
            <person name="Lumley L."/>
            <person name="Duan J."/>
            <person name="Quan G."/>
            <person name="Lucarotti C.J."/>
            <person name="Roe A.D."/>
            <person name="Sperling F.A.H."/>
            <person name="Levesque R.C."/>
            <person name="Cusson M."/>
        </authorList>
    </citation>
    <scope>NUCLEOTIDE SEQUENCE [LARGE SCALE GENOMIC DNA]</scope>
    <source>
        <strain evidence="1">Glfc:IPQL:Cfum</strain>
    </source>
</reference>
<organism evidence="1 2">
    <name type="scientific">Choristoneura fumiferana</name>
    <name type="common">Spruce budworm moth</name>
    <name type="synonym">Archips fumiferana</name>
    <dbReference type="NCBI Taxonomy" id="7141"/>
    <lineage>
        <taxon>Eukaryota</taxon>
        <taxon>Metazoa</taxon>
        <taxon>Ecdysozoa</taxon>
        <taxon>Arthropoda</taxon>
        <taxon>Hexapoda</taxon>
        <taxon>Insecta</taxon>
        <taxon>Pterygota</taxon>
        <taxon>Neoptera</taxon>
        <taxon>Endopterygota</taxon>
        <taxon>Lepidoptera</taxon>
        <taxon>Glossata</taxon>
        <taxon>Ditrysia</taxon>
        <taxon>Tortricoidea</taxon>
        <taxon>Tortricidae</taxon>
        <taxon>Tortricinae</taxon>
        <taxon>Choristoneura</taxon>
    </lineage>
</organism>
<sequence>MSAEGECEGEPVDLYIYDLTQGLAAILSPAIMGKFTRREYRGAGAGAGAGCL</sequence>
<dbReference type="Proteomes" id="UP001064048">
    <property type="component" value="Chromosome 13"/>
</dbReference>
<name>A0ACC0JAI9_CHOFU</name>
<dbReference type="EMBL" id="CM046113">
    <property type="protein sequence ID" value="KAI8421147.1"/>
    <property type="molecule type" value="Genomic_DNA"/>
</dbReference>
<proteinExistence type="predicted"/>
<keyword evidence="2" id="KW-1185">Reference proteome</keyword>
<protein>
    <submittedName>
        <fullName evidence="1">Uncharacterized protein</fullName>
    </submittedName>
</protein>
<comment type="caution">
    <text evidence="1">The sequence shown here is derived from an EMBL/GenBank/DDBJ whole genome shotgun (WGS) entry which is preliminary data.</text>
</comment>
<accession>A0ACC0JAI9</accession>
<gene>
    <name evidence="1" type="ORF">MSG28_008234</name>
</gene>